<evidence type="ECO:0000313" key="1">
    <source>
        <dbReference type="EMBL" id="EQD58947.1"/>
    </source>
</evidence>
<gene>
    <name evidence="1" type="ORF">B2A_04178</name>
</gene>
<keyword evidence="1" id="KW-0648">Protein biosynthesis</keyword>
<accession>T1ANH1</accession>
<reference evidence="1" key="1">
    <citation type="submission" date="2013-08" db="EMBL/GenBank/DDBJ databases">
        <authorList>
            <person name="Mendez C."/>
            <person name="Richter M."/>
            <person name="Ferrer M."/>
            <person name="Sanchez J."/>
        </authorList>
    </citation>
    <scope>NUCLEOTIDE SEQUENCE</scope>
</reference>
<proteinExistence type="predicted"/>
<comment type="caution">
    <text evidence="1">The sequence shown here is derived from an EMBL/GenBank/DDBJ whole genome shotgun (WGS) entry which is preliminary data.</text>
</comment>
<feature type="non-terminal residue" evidence="1">
    <location>
        <position position="115"/>
    </location>
</feature>
<reference evidence="1" key="2">
    <citation type="journal article" date="2014" name="ISME J.">
        <title>Microbial stratification in low pH oxic and suboxic macroscopic growths along an acid mine drainage.</title>
        <authorList>
            <person name="Mendez-Garcia C."/>
            <person name="Mesa V."/>
            <person name="Sprenger R.R."/>
            <person name="Richter M."/>
            <person name="Diez M.S."/>
            <person name="Solano J."/>
            <person name="Bargiela R."/>
            <person name="Golyshina O.V."/>
            <person name="Manteca A."/>
            <person name="Ramos J.L."/>
            <person name="Gallego J.R."/>
            <person name="Llorente I."/>
            <person name="Martins Dos Santos V.A."/>
            <person name="Jensen O.N."/>
            <person name="Pelaez A.I."/>
            <person name="Sanchez J."/>
            <person name="Ferrer M."/>
        </authorList>
    </citation>
    <scope>NUCLEOTIDE SEQUENCE</scope>
</reference>
<dbReference type="EMBL" id="AUZZ01002790">
    <property type="protein sequence ID" value="EQD58947.1"/>
    <property type="molecule type" value="Genomic_DNA"/>
</dbReference>
<dbReference type="AlphaFoldDB" id="T1ANH1"/>
<organism evidence="1">
    <name type="scientific">mine drainage metagenome</name>
    <dbReference type="NCBI Taxonomy" id="410659"/>
    <lineage>
        <taxon>unclassified sequences</taxon>
        <taxon>metagenomes</taxon>
        <taxon>ecological metagenomes</taxon>
    </lineage>
</organism>
<sequence>MDNIIVAMPNSTRLAEILGKKGSENGLTFYNRRGDTKNIVMLSPHSLEDKYYAVPQSLLLSDLVVLDTNTIDAVFGDVVVACSMLKKPVVFTDANPVDNIIKGLDLVKYVKNENE</sequence>
<dbReference type="GO" id="GO:0003746">
    <property type="term" value="F:translation elongation factor activity"/>
    <property type="evidence" value="ECO:0007669"/>
    <property type="project" value="UniProtKB-KW"/>
</dbReference>
<protein>
    <submittedName>
        <fullName evidence="1">Elongation factor Tu domain 2 protein</fullName>
    </submittedName>
</protein>
<name>T1ANH1_9ZZZZ</name>
<keyword evidence="1" id="KW-0251">Elongation factor</keyword>